<organism evidence="2 4">
    <name type="scientific">Leishmania tarentolae</name>
    <name type="common">Sauroleishmania tarentolae</name>
    <dbReference type="NCBI Taxonomy" id="5689"/>
    <lineage>
        <taxon>Eukaryota</taxon>
        <taxon>Discoba</taxon>
        <taxon>Euglenozoa</taxon>
        <taxon>Kinetoplastea</taxon>
        <taxon>Metakinetoplastina</taxon>
        <taxon>Trypanosomatida</taxon>
        <taxon>Trypanosomatidae</taxon>
        <taxon>Leishmaniinae</taxon>
        <taxon>Leishmania</taxon>
        <taxon>lizard Leishmania</taxon>
    </lineage>
</organism>
<reference evidence="2 4" key="1">
    <citation type="submission" date="2019-11" db="EMBL/GenBank/DDBJ databases">
        <title>Leishmania tarentolae CDS.</title>
        <authorList>
            <person name="Goto Y."/>
            <person name="Yamagishi J."/>
        </authorList>
    </citation>
    <scope>NUCLEOTIDE SEQUENCE [LARGE SCALE GENOMIC DNA]</scope>
    <source>
        <strain evidence="2 4">Parrot Tar II</strain>
    </source>
</reference>
<dbReference type="Proteomes" id="UP000419144">
    <property type="component" value="Unassembled WGS sequence"/>
</dbReference>
<gene>
    <name evidence="2" type="ORF">LtaPh_0500051</name>
    <name evidence="3" type="ORF">LtaPh_3000200</name>
</gene>
<dbReference type="VEuPathDB" id="TriTrypDB:LtaPh_3000200"/>
<sequence length="136" mass="13767">MTPKLLVAVTLLLAAAMVAFAVDCPPGTSMVNENCVPNCLVPNCAVCDPADLAHTDCATCYPGYELSPSKKCTPMCTIANCKTCSSSGNNACQECDTGYARTAKGLCKRTGNSASIATPVAIASTVLAASLIAVAA</sequence>
<comment type="caution">
    <text evidence="2">The sequence shown here is derived from an EMBL/GenBank/DDBJ whole genome shotgun (WGS) entry which is preliminary data.</text>
</comment>
<keyword evidence="1" id="KW-0732">Signal</keyword>
<dbReference type="AlphaFoldDB" id="A0A640K8K4"/>
<dbReference type="EMBL" id="BLBS01000005">
    <property type="protein sequence ID" value="GET85732.1"/>
    <property type="molecule type" value="Genomic_DNA"/>
</dbReference>
<dbReference type="SUPFAM" id="SSF57184">
    <property type="entry name" value="Growth factor receptor domain"/>
    <property type="match status" value="1"/>
</dbReference>
<dbReference type="InterPro" id="IPR009030">
    <property type="entry name" value="Growth_fac_rcpt_cys_sf"/>
</dbReference>
<evidence type="ECO:0000256" key="1">
    <source>
        <dbReference type="SAM" id="SignalP"/>
    </source>
</evidence>
<evidence type="ECO:0000313" key="3">
    <source>
        <dbReference type="EMBL" id="GET85733.1"/>
    </source>
</evidence>
<feature type="chain" id="PRO_5044624419" evidence="1">
    <location>
        <begin position="22"/>
        <end position="136"/>
    </location>
</feature>
<feature type="signal peptide" evidence="1">
    <location>
        <begin position="1"/>
        <end position="21"/>
    </location>
</feature>
<dbReference type="EMBL" id="BLBS01000005">
    <property type="protein sequence ID" value="GET85733.1"/>
    <property type="molecule type" value="Genomic_DNA"/>
</dbReference>
<evidence type="ECO:0000313" key="4">
    <source>
        <dbReference type="Proteomes" id="UP000419144"/>
    </source>
</evidence>
<keyword evidence="4" id="KW-1185">Reference proteome</keyword>
<dbReference type="OrthoDB" id="264753at2759"/>
<name>A0A640K8K4_LEITA</name>
<proteinExistence type="predicted"/>
<protein>
    <submittedName>
        <fullName evidence="2">Surface antigen-like protein</fullName>
    </submittedName>
</protein>
<evidence type="ECO:0000313" key="2">
    <source>
        <dbReference type="EMBL" id="GET85732.1"/>
    </source>
</evidence>
<dbReference type="VEuPathDB" id="TriTrypDB:LtaPh_0500051"/>
<accession>A0A640K8K4</accession>